<comment type="pathway">
    <text evidence="10">Cell wall biogenesis; peptidoglycan biosynthesis.</text>
</comment>
<feature type="transmembrane region" description="Helical" evidence="10">
    <location>
        <begin position="182"/>
        <end position="202"/>
    </location>
</feature>
<feature type="transmembrane region" description="Helical" evidence="10">
    <location>
        <begin position="346"/>
        <end position="367"/>
    </location>
</feature>
<evidence type="ECO:0000256" key="6">
    <source>
        <dbReference type="ARBA" id="ARBA00022989"/>
    </source>
</evidence>
<feature type="transmembrane region" description="Helical" evidence="10">
    <location>
        <begin position="379"/>
        <end position="397"/>
    </location>
</feature>
<dbReference type="InterPro" id="IPR051050">
    <property type="entry name" value="Lipid_II_flippase_MurJ/MviN"/>
</dbReference>
<feature type="transmembrane region" description="Helical" evidence="10">
    <location>
        <begin position="223"/>
        <end position="247"/>
    </location>
</feature>
<dbReference type="GO" id="GO:0008360">
    <property type="term" value="P:regulation of cell shape"/>
    <property type="evidence" value="ECO:0007669"/>
    <property type="project" value="UniProtKB-UniRule"/>
</dbReference>
<organism evidence="12 13">
    <name type="scientific">Phenylobacterium soli</name>
    <dbReference type="NCBI Taxonomy" id="2170551"/>
    <lineage>
        <taxon>Bacteria</taxon>
        <taxon>Pseudomonadati</taxon>
        <taxon>Pseudomonadota</taxon>
        <taxon>Alphaproteobacteria</taxon>
        <taxon>Caulobacterales</taxon>
        <taxon>Caulobacteraceae</taxon>
        <taxon>Phenylobacterium</taxon>
    </lineage>
</organism>
<dbReference type="GO" id="GO:0009252">
    <property type="term" value="P:peptidoglycan biosynthetic process"/>
    <property type="evidence" value="ECO:0007669"/>
    <property type="project" value="UniProtKB-UniRule"/>
</dbReference>
<feature type="transmembrane region" description="Helical" evidence="10">
    <location>
        <begin position="267"/>
        <end position="284"/>
    </location>
</feature>
<accession>A0A328ANN1</accession>
<evidence type="ECO:0000256" key="7">
    <source>
        <dbReference type="ARBA" id="ARBA00023136"/>
    </source>
</evidence>
<proteinExistence type="inferred from homology"/>
<keyword evidence="13" id="KW-1185">Reference proteome</keyword>
<feature type="transmembrane region" description="Helical" evidence="10">
    <location>
        <begin position="75"/>
        <end position="99"/>
    </location>
</feature>
<name>A0A328ANN1_9CAUL</name>
<dbReference type="Proteomes" id="UP000249254">
    <property type="component" value="Unassembled WGS sequence"/>
</dbReference>
<dbReference type="CDD" id="cd13123">
    <property type="entry name" value="MATE_MurJ_like"/>
    <property type="match status" value="1"/>
</dbReference>
<dbReference type="Pfam" id="PF03023">
    <property type="entry name" value="MurJ"/>
    <property type="match status" value="1"/>
</dbReference>
<dbReference type="EMBL" id="QFYQ01000001">
    <property type="protein sequence ID" value="RAK56187.1"/>
    <property type="molecule type" value="Genomic_DNA"/>
</dbReference>
<evidence type="ECO:0000256" key="9">
    <source>
        <dbReference type="ARBA" id="ARBA00061532"/>
    </source>
</evidence>
<feature type="transmembrane region" description="Helical" evidence="10">
    <location>
        <begin position="441"/>
        <end position="459"/>
    </location>
</feature>
<keyword evidence="3 10" id="KW-0812">Transmembrane</keyword>
<keyword evidence="10 11" id="KW-0813">Transport</keyword>
<protein>
    <recommendedName>
        <fullName evidence="10">Probable lipid II flippase MurJ</fullName>
    </recommendedName>
</protein>
<reference evidence="13" key="1">
    <citation type="submission" date="2018-05" db="EMBL/GenBank/DDBJ databases">
        <authorList>
            <person name="Li X."/>
        </authorList>
    </citation>
    <scope>NUCLEOTIDE SEQUENCE [LARGE SCALE GENOMIC DNA]</scope>
    <source>
        <strain evidence="13">LX32</strain>
    </source>
</reference>
<evidence type="ECO:0000256" key="11">
    <source>
        <dbReference type="PIRNR" id="PIRNR002869"/>
    </source>
</evidence>
<evidence type="ECO:0000313" key="12">
    <source>
        <dbReference type="EMBL" id="RAK56187.1"/>
    </source>
</evidence>
<dbReference type="PIRSF" id="PIRSF002869">
    <property type="entry name" value="MviN"/>
    <property type="match status" value="1"/>
</dbReference>
<keyword evidence="2 10" id="KW-1003">Cell membrane</keyword>
<dbReference type="GO" id="GO:0005886">
    <property type="term" value="C:plasma membrane"/>
    <property type="evidence" value="ECO:0007669"/>
    <property type="project" value="UniProtKB-SubCell"/>
</dbReference>
<evidence type="ECO:0000256" key="1">
    <source>
        <dbReference type="ARBA" id="ARBA00004651"/>
    </source>
</evidence>
<comment type="caution">
    <text evidence="12">The sequence shown here is derived from an EMBL/GenBank/DDBJ whole genome shotgun (WGS) entry which is preliminary data.</text>
</comment>
<feature type="transmembrane region" description="Helical" evidence="10">
    <location>
        <begin position="119"/>
        <end position="140"/>
    </location>
</feature>
<keyword evidence="5 10" id="KW-0573">Peptidoglycan synthesis</keyword>
<feature type="transmembrane region" description="Helical" evidence="10">
    <location>
        <begin position="403"/>
        <end position="420"/>
    </location>
</feature>
<dbReference type="GO" id="GO:0071555">
    <property type="term" value="P:cell wall organization"/>
    <property type="evidence" value="ECO:0007669"/>
    <property type="project" value="UniProtKB-UniRule"/>
</dbReference>
<gene>
    <name evidence="12" type="primary">mviN</name>
    <name evidence="10" type="synonym">murJ</name>
    <name evidence="12" type="ORF">DJ017_02450</name>
</gene>
<evidence type="ECO:0000256" key="2">
    <source>
        <dbReference type="ARBA" id="ARBA00022475"/>
    </source>
</evidence>
<dbReference type="AlphaFoldDB" id="A0A328ANN1"/>
<feature type="transmembrane region" description="Helical" evidence="10">
    <location>
        <begin position="12"/>
        <end position="33"/>
    </location>
</feature>
<comment type="similarity">
    <text evidence="9 10 11">Belongs to the MurJ/MviN family.</text>
</comment>
<dbReference type="InterPro" id="IPR004268">
    <property type="entry name" value="MurJ"/>
</dbReference>
<keyword evidence="4 10" id="KW-0133">Cell shape</keyword>
<dbReference type="UniPathway" id="UPA00219"/>
<evidence type="ECO:0000256" key="8">
    <source>
        <dbReference type="ARBA" id="ARBA00060041"/>
    </source>
</evidence>
<keyword evidence="7 10" id="KW-0472">Membrane</keyword>
<keyword evidence="6 10" id="KW-1133">Transmembrane helix</keyword>
<dbReference type="HAMAP" id="MF_02078">
    <property type="entry name" value="MurJ_MviN"/>
    <property type="match status" value="1"/>
</dbReference>
<evidence type="ECO:0000256" key="3">
    <source>
        <dbReference type="ARBA" id="ARBA00022692"/>
    </source>
</evidence>
<comment type="subcellular location">
    <subcellularLocation>
        <location evidence="10">Cell inner membrane</location>
        <topology evidence="10">Multi-pass membrane protein</topology>
    </subcellularLocation>
    <subcellularLocation>
        <location evidence="1">Cell membrane</location>
        <topology evidence="1">Multi-pass membrane protein</topology>
    </subcellularLocation>
</comment>
<keyword evidence="10 11" id="KW-0961">Cell wall biogenesis/degradation</keyword>
<sequence length="526" mass="55847">MVYSGFTLISRFMGFFRDLAVTYAMGASATFAADAFNTAAAFPNLFRRIFAEGAFAAAFVPAYSRSLEKDGEEVADVLAADAMAVLAAATIAITVLAELTMPWLMYLIAPGFAANPQKFHLAVILTMITMPYLPCMAIYAHLSGVLNARNRFILSASAPILLNLWTLVAVLPTKTPVQAAEWASVGVIFAGISQAALLWWGCKRTGAHVGFRWPRLTPDIKKLIMLAVPGAIAASATQINIFVSGILVSQVNGARTWLAVCDRLYQLPQGLVGVAIGVALLPQLSRAASADDKPATRAAMDQAIVFALALCLPAAAALASIPFFMIDALYTRGEFTTADAHQTAAALMHYGWGVPAFVLAQIFNRAFFAHQDTKTPMRYGLITVGVNIGVGVTLFHLIGVAGIAAATAVAWWLNVIMMAWELHRRDHYTPSARAVSRVLRILIASVVLGGLLGLASHFRGAIEHVLSAIAFGPVHGKELAIVVVVIAAGAIYPLLLFAVGGLTLTEAKAALRRRKGAAPEGPADLP</sequence>
<dbReference type="PANTHER" id="PTHR47019">
    <property type="entry name" value="LIPID II FLIPPASE MURJ"/>
    <property type="match status" value="1"/>
</dbReference>
<dbReference type="NCBIfam" id="TIGR01695">
    <property type="entry name" value="murJ_mviN"/>
    <property type="match status" value="1"/>
</dbReference>
<dbReference type="PRINTS" id="PR01806">
    <property type="entry name" value="VIRFACTRMVIN"/>
</dbReference>
<feature type="transmembrane region" description="Helical" evidence="10">
    <location>
        <begin position="152"/>
        <end position="170"/>
    </location>
</feature>
<dbReference type="PANTHER" id="PTHR47019:SF1">
    <property type="entry name" value="LIPID II FLIPPASE MURJ"/>
    <property type="match status" value="1"/>
</dbReference>
<dbReference type="OrthoDB" id="9816572at2"/>
<evidence type="ECO:0000256" key="5">
    <source>
        <dbReference type="ARBA" id="ARBA00022984"/>
    </source>
</evidence>
<dbReference type="GO" id="GO:0034204">
    <property type="term" value="P:lipid translocation"/>
    <property type="evidence" value="ECO:0007669"/>
    <property type="project" value="TreeGrafter"/>
</dbReference>
<feature type="transmembrane region" description="Helical" evidence="10">
    <location>
        <begin position="304"/>
        <end position="326"/>
    </location>
</feature>
<evidence type="ECO:0000256" key="10">
    <source>
        <dbReference type="HAMAP-Rule" id="MF_02078"/>
    </source>
</evidence>
<evidence type="ECO:0000313" key="13">
    <source>
        <dbReference type="Proteomes" id="UP000249254"/>
    </source>
</evidence>
<comment type="function">
    <text evidence="8 10 11">Involved in peptidoglycan biosynthesis. Transports lipid-linked peptidoglycan precursors from the inner to the outer leaflet of the cytoplasmic membrane.</text>
</comment>
<dbReference type="GO" id="GO:0015648">
    <property type="term" value="F:lipid-linked peptidoglycan transporter activity"/>
    <property type="evidence" value="ECO:0007669"/>
    <property type="project" value="UniProtKB-UniRule"/>
</dbReference>
<evidence type="ECO:0000256" key="4">
    <source>
        <dbReference type="ARBA" id="ARBA00022960"/>
    </source>
</evidence>
<feature type="transmembrane region" description="Helical" evidence="10">
    <location>
        <begin position="479"/>
        <end position="505"/>
    </location>
</feature>
<keyword evidence="10" id="KW-0997">Cell inner membrane</keyword>